<organism evidence="2 3">
    <name type="scientific">Coprinopsis marcescibilis</name>
    <name type="common">Agaric fungus</name>
    <name type="synonym">Psathyrella marcescibilis</name>
    <dbReference type="NCBI Taxonomy" id="230819"/>
    <lineage>
        <taxon>Eukaryota</taxon>
        <taxon>Fungi</taxon>
        <taxon>Dikarya</taxon>
        <taxon>Basidiomycota</taxon>
        <taxon>Agaricomycotina</taxon>
        <taxon>Agaricomycetes</taxon>
        <taxon>Agaricomycetidae</taxon>
        <taxon>Agaricales</taxon>
        <taxon>Agaricineae</taxon>
        <taxon>Psathyrellaceae</taxon>
        <taxon>Coprinopsis</taxon>
    </lineage>
</organism>
<dbReference type="STRING" id="230819.A0A5C3KUK0"/>
<proteinExistence type="inferred from homology"/>
<dbReference type="EMBL" id="ML210208">
    <property type="protein sequence ID" value="TFK23987.1"/>
    <property type="molecule type" value="Genomic_DNA"/>
</dbReference>
<evidence type="ECO:0000313" key="2">
    <source>
        <dbReference type="EMBL" id="TFK23987.1"/>
    </source>
</evidence>
<comment type="similarity">
    <text evidence="1">Belongs to the asaB hydroxylase/desaturase family.</text>
</comment>
<keyword evidence="3" id="KW-1185">Reference proteome</keyword>
<dbReference type="PANTHER" id="PTHR34598:SF3">
    <property type="entry name" value="OXIDOREDUCTASE AN1597"/>
    <property type="match status" value="1"/>
</dbReference>
<dbReference type="GO" id="GO:0016491">
    <property type="term" value="F:oxidoreductase activity"/>
    <property type="evidence" value="ECO:0007669"/>
    <property type="project" value="InterPro"/>
</dbReference>
<gene>
    <name evidence="2" type="ORF">FA15DRAFT_704950</name>
</gene>
<name>A0A5C3KUK0_COPMA</name>
<dbReference type="PANTHER" id="PTHR34598">
    <property type="entry name" value="BLL6449 PROTEIN"/>
    <property type="match status" value="1"/>
</dbReference>
<evidence type="ECO:0008006" key="4">
    <source>
        <dbReference type="Google" id="ProtNLM"/>
    </source>
</evidence>
<reference evidence="2 3" key="1">
    <citation type="journal article" date="2019" name="Nat. Ecol. Evol.">
        <title>Megaphylogeny resolves global patterns of mushroom evolution.</title>
        <authorList>
            <person name="Varga T."/>
            <person name="Krizsan K."/>
            <person name="Foldi C."/>
            <person name="Dima B."/>
            <person name="Sanchez-Garcia M."/>
            <person name="Sanchez-Ramirez S."/>
            <person name="Szollosi G.J."/>
            <person name="Szarkandi J.G."/>
            <person name="Papp V."/>
            <person name="Albert L."/>
            <person name="Andreopoulos W."/>
            <person name="Angelini C."/>
            <person name="Antonin V."/>
            <person name="Barry K.W."/>
            <person name="Bougher N.L."/>
            <person name="Buchanan P."/>
            <person name="Buyck B."/>
            <person name="Bense V."/>
            <person name="Catcheside P."/>
            <person name="Chovatia M."/>
            <person name="Cooper J."/>
            <person name="Damon W."/>
            <person name="Desjardin D."/>
            <person name="Finy P."/>
            <person name="Geml J."/>
            <person name="Haridas S."/>
            <person name="Hughes K."/>
            <person name="Justo A."/>
            <person name="Karasinski D."/>
            <person name="Kautmanova I."/>
            <person name="Kiss B."/>
            <person name="Kocsube S."/>
            <person name="Kotiranta H."/>
            <person name="LaButti K.M."/>
            <person name="Lechner B.E."/>
            <person name="Liimatainen K."/>
            <person name="Lipzen A."/>
            <person name="Lukacs Z."/>
            <person name="Mihaltcheva S."/>
            <person name="Morgado L.N."/>
            <person name="Niskanen T."/>
            <person name="Noordeloos M.E."/>
            <person name="Ohm R.A."/>
            <person name="Ortiz-Santana B."/>
            <person name="Ovrebo C."/>
            <person name="Racz N."/>
            <person name="Riley R."/>
            <person name="Savchenko A."/>
            <person name="Shiryaev A."/>
            <person name="Soop K."/>
            <person name="Spirin V."/>
            <person name="Szebenyi C."/>
            <person name="Tomsovsky M."/>
            <person name="Tulloss R.E."/>
            <person name="Uehling J."/>
            <person name="Grigoriev I.V."/>
            <person name="Vagvolgyi C."/>
            <person name="Papp T."/>
            <person name="Martin F.M."/>
            <person name="Miettinen O."/>
            <person name="Hibbett D.S."/>
            <person name="Nagy L.G."/>
        </authorList>
    </citation>
    <scope>NUCLEOTIDE SEQUENCE [LARGE SCALE GENOMIC DNA]</scope>
    <source>
        <strain evidence="2 3">CBS 121175</strain>
    </source>
</reference>
<dbReference type="OrthoDB" id="412788at2759"/>
<accession>A0A5C3KUK0</accession>
<dbReference type="AlphaFoldDB" id="A0A5C3KUK0"/>
<evidence type="ECO:0000256" key="1">
    <source>
        <dbReference type="ARBA" id="ARBA00023604"/>
    </source>
</evidence>
<dbReference type="NCBIfam" id="NF041278">
    <property type="entry name" value="CmcJ_NvfI_EfuI"/>
    <property type="match status" value="1"/>
</dbReference>
<dbReference type="Proteomes" id="UP000307440">
    <property type="component" value="Unassembled WGS sequence"/>
</dbReference>
<protein>
    <recommendedName>
        <fullName evidence="4">Methyltransferase</fullName>
    </recommendedName>
</protein>
<evidence type="ECO:0000313" key="3">
    <source>
        <dbReference type="Proteomes" id="UP000307440"/>
    </source>
</evidence>
<dbReference type="InterPro" id="IPR044053">
    <property type="entry name" value="AsaB-like"/>
</dbReference>
<sequence>MSPIVEASSHSYPHTAELIKRLTGANRVDFIAVYLGSTNQKNTGSEQQVSQPASLTHVDQTAKAAVARVERHLPADEVSGLLQKRLQIINVWRPISHSAWDWPLALCDYRSIDEATDTVPVAPAYSPDREGEMYGISYNASQRWKYIQGMTPDEAVIFKCFDSIDDGGVARFAPHTGFEDPTTPKGSLPRESVEIRALVFYD</sequence>